<gene>
    <name evidence="3" type="ORF">RAG0_01594</name>
</gene>
<evidence type="ECO:0000256" key="2">
    <source>
        <dbReference type="SAM" id="Phobius"/>
    </source>
</evidence>
<dbReference type="EMBL" id="FJUX01000005">
    <property type="protein sequence ID" value="CZS90557.1"/>
    <property type="molecule type" value="Genomic_DNA"/>
</dbReference>
<evidence type="ECO:0000313" key="4">
    <source>
        <dbReference type="Proteomes" id="UP000178912"/>
    </source>
</evidence>
<dbReference type="Proteomes" id="UP000178912">
    <property type="component" value="Unassembled WGS sequence"/>
</dbReference>
<sequence length="116" mass="12619">MPNTTPKKWKINGKSLTAPLAAFTMATLLFIYARTSIQAAKRNAQRTREADGGQINWHNETLRRHGKLDVPGEGSTVGELVAQLKGGKEGLSGGGDVGEKGETMEEKMVRERRRAG</sequence>
<dbReference type="AlphaFoldDB" id="A0A1E1JXF3"/>
<keyword evidence="2" id="KW-0472">Membrane</keyword>
<dbReference type="OrthoDB" id="5304367at2759"/>
<organism evidence="3 4">
    <name type="scientific">Rhynchosporium agropyri</name>
    <dbReference type="NCBI Taxonomy" id="914238"/>
    <lineage>
        <taxon>Eukaryota</taxon>
        <taxon>Fungi</taxon>
        <taxon>Dikarya</taxon>
        <taxon>Ascomycota</taxon>
        <taxon>Pezizomycotina</taxon>
        <taxon>Leotiomycetes</taxon>
        <taxon>Helotiales</taxon>
        <taxon>Ploettnerulaceae</taxon>
        <taxon>Rhynchosporium</taxon>
    </lineage>
</organism>
<feature type="compositionally biased region" description="Basic and acidic residues" evidence="1">
    <location>
        <begin position="60"/>
        <end position="70"/>
    </location>
</feature>
<evidence type="ECO:0000256" key="1">
    <source>
        <dbReference type="SAM" id="MobiDB-lite"/>
    </source>
</evidence>
<name>A0A1E1JXF3_9HELO</name>
<feature type="compositionally biased region" description="Basic and acidic residues" evidence="1">
    <location>
        <begin position="97"/>
        <end position="109"/>
    </location>
</feature>
<keyword evidence="4" id="KW-1185">Reference proteome</keyword>
<proteinExistence type="predicted"/>
<feature type="transmembrane region" description="Helical" evidence="2">
    <location>
        <begin position="16"/>
        <end position="33"/>
    </location>
</feature>
<keyword evidence="2" id="KW-0812">Transmembrane</keyword>
<feature type="region of interest" description="Disordered" evidence="1">
    <location>
        <begin position="43"/>
        <end position="116"/>
    </location>
</feature>
<accession>A0A1E1JXF3</accession>
<evidence type="ECO:0000313" key="3">
    <source>
        <dbReference type="EMBL" id="CZS90557.1"/>
    </source>
</evidence>
<reference evidence="4" key="1">
    <citation type="submission" date="2016-03" db="EMBL/GenBank/DDBJ databases">
        <authorList>
            <person name="Guldener U."/>
        </authorList>
    </citation>
    <scope>NUCLEOTIDE SEQUENCE [LARGE SCALE GENOMIC DNA]</scope>
    <source>
        <strain evidence="4">04CH-RAC-A.6.1</strain>
    </source>
</reference>
<protein>
    <submittedName>
        <fullName evidence="3">Uncharacterized protein</fullName>
    </submittedName>
</protein>
<keyword evidence="2" id="KW-1133">Transmembrane helix</keyword>